<dbReference type="InterPro" id="IPR016066">
    <property type="entry name" value="A-D-PHexomutase_CS"/>
</dbReference>
<evidence type="ECO:0000259" key="10">
    <source>
        <dbReference type="Pfam" id="PF02879"/>
    </source>
</evidence>
<evidence type="ECO:0000256" key="4">
    <source>
        <dbReference type="ARBA" id="ARBA00022723"/>
    </source>
</evidence>
<dbReference type="RefSeq" id="WP_124868207.1">
    <property type="nucleotide sequence ID" value="NZ_CP034183.1"/>
</dbReference>
<dbReference type="Pfam" id="PF00408">
    <property type="entry name" value="PGM_PMM_IV"/>
    <property type="match status" value="1"/>
</dbReference>
<keyword evidence="6" id="KW-0413">Isomerase</keyword>
<name>A0A3G8Y9N1_9DEIO</name>
<evidence type="ECO:0000256" key="5">
    <source>
        <dbReference type="ARBA" id="ARBA00022842"/>
    </source>
</evidence>
<comment type="similarity">
    <text evidence="2 7">Belongs to the phosphohexose mutase family.</text>
</comment>
<dbReference type="Pfam" id="PF02880">
    <property type="entry name" value="PGM_PMM_III"/>
    <property type="match status" value="1"/>
</dbReference>
<comment type="cofactor">
    <cofactor evidence="1">
        <name>Mg(2+)</name>
        <dbReference type="ChEBI" id="CHEBI:18420"/>
    </cofactor>
</comment>
<dbReference type="Proteomes" id="UP000276417">
    <property type="component" value="Chromosome 1"/>
</dbReference>
<dbReference type="KEGG" id="dph:EHF33_04320"/>
<dbReference type="EMBL" id="CP034183">
    <property type="protein sequence ID" value="AZI42069.1"/>
    <property type="molecule type" value="Genomic_DNA"/>
</dbReference>
<protein>
    <submittedName>
        <fullName evidence="12">Phosphoglucomutase/phosphomannomutase family protein</fullName>
    </submittedName>
</protein>
<dbReference type="InterPro" id="IPR005845">
    <property type="entry name" value="A-D-PHexomutase_a/b/a-II"/>
</dbReference>
<dbReference type="SUPFAM" id="SSF53738">
    <property type="entry name" value="Phosphoglucomutase, first 3 domains"/>
    <property type="match status" value="3"/>
</dbReference>
<evidence type="ECO:0000259" key="9">
    <source>
        <dbReference type="Pfam" id="PF02878"/>
    </source>
</evidence>
<evidence type="ECO:0000256" key="7">
    <source>
        <dbReference type="RuleBase" id="RU004326"/>
    </source>
</evidence>
<dbReference type="Pfam" id="PF02879">
    <property type="entry name" value="PGM_PMM_II"/>
    <property type="match status" value="1"/>
</dbReference>
<dbReference type="Pfam" id="PF02878">
    <property type="entry name" value="PGM_PMM_I"/>
    <property type="match status" value="1"/>
</dbReference>
<feature type="domain" description="Alpha-D-phosphohexomutase alpha/beta/alpha" evidence="11">
    <location>
        <begin position="259"/>
        <end position="372"/>
    </location>
</feature>
<feature type="domain" description="Alpha-D-phosphohexomutase alpha/beta/alpha" evidence="9">
    <location>
        <begin position="3"/>
        <end position="135"/>
    </location>
</feature>
<dbReference type="InterPro" id="IPR005843">
    <property type="entry name" value="A-D-PHexomutase_C"/>
</dbReference>
<dbReference type="SUPFAM" id="SSF55957">
    <property type="entry name" value="Phosphoglucomutase, C-terminal domain"/>
    <property type="match status" value="1"/>
</dbReference>
<organism evidence="12 13">
    <name type="scientific">Deinococcus psychrotolerans</name>
    <dbReference type="NCBI Taxonomy" id="2489213"/>
    <lineage>
        <taxon>Bacteria</taxon>
        <taxon>Thermotogati</taxon>
        <taxon>Deinococcota</taxon>
        <taxon>Deinococci</taxon>
        <taxon>Deinococcales</taxon>
        <taxon>Deinococcaceae</taxon>
        <taxon>Deinococcus</taxon>
    </lineage>
</organism>
<dbReference type="GO" id="GO:0005975">
    <property type="term" value="P:carbohydrate metabolic process"/>
    <property type="evidence" value="ECO:0007669"/>
    <property type="project" value="InterPro"/>
</dbReference>
<evidence type="ECO:0000313" key="13">
    <source>
        <dbReference type="Proteomes" id="UP000276417"/>
    </source>
</evidence>
<dbReference type="Gene3D" id="3.30.310.50">
    <property type="entry name" value="Alpha-D-phosphohexomutase, C-terminal domain"/>
    <property type="match status" value="1"/>
</dbReference>
<proteinExistence type="inferred from homology"/>
<dbReference type="Gene3D" id="3.40.120.10">
    <property type="entry name" value="Alpha-D-Glucose-1,6-Bisphosphate, subunit A, domain 3"/>
    <property type="match status" value="3"/>
</dbReference>
<evidence type="ECO:0000256" key="2">
    <source>
        <dbReference type="ARBA" id="ARBA00010231"/>
    </source>
</evidence>
<evidence type="ECO:0000256" key="6">
    <source>
        <dbReference type="ARBA" id="ARBA00023235"/>
    </source>
</evidence>
<accession>A0A3G8Y9N1</accession>
<keyword evidence="5 7" id="KW-0460">Magnesium</keyword>
<dbReference type="GO" id="GO:0008973">
    <property type="term" value="F:phosphopentomutase activity"/>
    <property type="evidence" value="ECO:0007669"/>
    <property type="project" value="TreeGrafter"/>
</dbReference>
<keyword evidence="3" id="KW-0597">Phosphoprotein</keyword>
<gene>
    <name evidence="12" type="ORF">EHF33_04320</name>
</gene>
<feature type="domain" description="Alpha-D-phosphohexomutase C-terminal" evidence="8">
    <location>
        <begin position="410"/>
        <end position="462"/>
    </location>
</feature>
<dbReference type="PRINTS" id="PR00509">
    <property type="entry name" value="PGMPMM"/>
</dbReference>
<evidence type="ECO:0000259" key="8">
    <source>
        <dbReference type="Pfam" id="PF00408"/>
    </source>
</evidence>
<evidence type="ECO:0000256" key="3">
    <source>
        <dbReference type="ARBA" id="ARBA00022553"/>
    </source>
</evidence>
<dbReference type="GO" id="GO:0006166">
    <property type="term" value="P:purine ribonucleoside salvage"/>
    <property type="evidence" value="ECO:0007669"/>
    <property type="project" value="TreeGrafter"/>
</dbReference>
<keyword evidence="13" id="KW-1185">Reference proteome</keyword>
<sequence length="472" mass="50416">MPIKFGTDGWRDIIAEDFTYANLRTVAQAHAQVLRAAGGSSVVVGFDPRFGGRDFARVVAETLSQQGLGVWLASEYLPTPALSFAALHLGAAGGVMITASHNPPQYSGYKLKGSYGGSATPAMVAEVEAALARSEPYNGPVGDIQPLDIREAYFGQLDRQLDLSALRAYRGVVYHDAMGGAAAGWLGAYMRSRQFGFELREVRGEPDPLFGGVNPEPIPQNLTALMDTLSHETGQTFAVITDGDADRVGAVTAGGQFFNSHQIFAVFIQHLYGRGLRGRVVKTVSGSRIIELLTHKLGLELLETPVGFKYITDAFLEGQADETKAVMIGGEESGGLSSRGHIPERDGLLNSLLLIEAVAMSGKSLGELFADLEADVGFKHVYDRNDLHLSSTFDKAQLLSRAAAYREVAGHAVESVNTRDGVKLTLSGGASAMFRPSGTEPVVRVYVEAQSAGDVKAILDEATRRVQALDNG</sequence>
<dbReference type="PROSITE" id="PS00710">
    <property type="entry name" value="PGM_PMM"/>
    <property type="match status" value="1"/>
</dbReference>
<dbReference type="InterPro" id="IPR005841">
    <property type="entry name" value="Alpha-D-phosphohexomutase_SF"/>
</dbReference>
<evidence type="ECO:0000313" key="12">
    <source>
        <dbReference type="EMBL" id="AZI42069.1"/>
    </source>
</evidence>
<dbReference type="PANTHER" id="PTHR45745:SF1">
    <property type="entry name" value="PHOSPHOGLUCOMUTASE 2B-RELATED"/>
    <property type="match status" value="1"/>
</dbReference>
<evidence type="ECO:0000256" key="1">
    <source>
        <dbReference type="ARBA" id="ARBA00001946"/>
    </source>
</evidence>
<evidence type="ECO:0000259" key="11">
    <source>
        <dbReference type="Pfam" id="PF02880"/>
    </source>
</evidence>
<dbReference type="InterPro" id="IPR016055">
    <property type="entry name" value="A-D-PHexomutase_a/b/a-I/II/III"/>
</dbReference>
<feature type="domain" description="Alpha-D-phosphohexomutase alpha/beta/alpha" evidence="10">
    <location>
        <begin position="152"/>
        <end position="254"/>
    </location>
</feature>
<reference evidence="12 13" key="1">
    <citation type="submission" date="2018-11" db="EMBL/GenBank/DDBJ databases">
        <title>Deinococcus shelandsis sp. nov., isolated from South Shetland Islands soil of Antarctica.</title>
        <authorList>
            <person name="Tian J."/>
        </authorList>
    </citation>
    <scope>NUCLEOTIDE SEQUENCE [LARGE SCALE GENOMIC DNA]</scope>
    <source>
        <strain evidence="12 13">S14-83T</strain>
    </source>
</reference>
<dbReference type="AlphaFoldDB" id="A0A3G8Y9N1"/>
<dbReference type="CDD" id="cd05800">
    <property type="entry name" value="PGM_like2"/>
    <property type="match status" value="1"/>
</dbReference>
<dbReference type="InterPro" id="IPR005846">
    <property type="entry name" value="A-D-PHexomutase_a/b/a-III"/>
</dbReference>
<dbReference type="InterPro" id="IPR005844">
    <property type="entry name" value="A-D-PHexomutase_a/b/a-I"/>
</dbReference>
<dbReference type="OrthoDB" id="9806956at2"/>
<dbReference type="PANTHER" id="PTHR45745">
    <property type="entry name" value="PHOSPHOMANNOMUTASE 45A"/>
    <property type="match status" value="1"/>
</dbReference>
<dbReference type="InterPro" id="IPR036900">
    <property type="entry name" value="A-D-PHexomutase_C_sf"/>
</dbReference>
<dbReference type="GO" id="GO:0000287">
    <property type="term" value="F:magnesium ion binding"/>
    <property type="evidence" value="ECO:0007669"/>
    <property type="project" value="InterPro"/>
</dbReference>
<keyword evidence="4 7" id="KW-0479">Metal-binding</keyword>